<reference evidence="7" key="1">
    <citation type="journal article" date="2020" name="J Insects Food Feed">
        <title>The yellow mealworm (Tenebrio molitor) genome: a resource for the emerging insects as food and feed industry.</title>
        <authorList>
            <person name="Eriksson T."/>
            <person name="Andere A."/>
            <person name="Kelstrup H."/>
            <person name="Emery V."/>
            <person name="Picard C."/>
        </authorList>
    </citation>
    <scope>NUCLEOTIDE SEQUENCE</scope>
    <source>
        <strain evidence="7">Stoneville</strain>
        <tissue evidence="7">Whole head</tissue>
    </source>
</reference>
<dbReference type="Pfam" id="PF25807">
    <property type="entry name" value="Clarin-2"/>
    <property type="match status" value="1"/>
</dbReference>
<proteinExistence type="inferred from homology"/>
<feature type="transmembrane region" description="Helical" evidence="6">
    <location>
        <begin position="179"/>
        <end position="201"/>
    </location>
</feature>
<evidence type="ECO:0000256" key="4">
    <source>
        <dbReference type="ARBA" id="ARBA00022989"/>
    </source>
</evidence>
<dbReference type="GO" id="GO:0016020">
    <property type="term" value="C:membrane"/>
    <property type="evidence" value="ECO:0007669"/>
    <property type="project" value="UniProtKB-SubCell"/>
</dbReference>
<accession>A0A8J6H7G8</accession>
<sequence length="225" mass="25175">MNLFKRGMIFVTFFGSCIAMALLVASLGTKQWVNAKAKRVKNPHESDGKISFGLFDGKKELNVAYGWRTYEIDVIHLLKYEPEFLIYWFWLGTVIGVCGGLLFSALGAVFAAINTATSTSRCLTSSLGLYLWNVLGLVADVVAIGFWIAQFYLRVQYNVLSREDRDNDWTSKDMAELGYSFWFVVGAAVASFVNIIIIFIANSEKEVDTVVPVLEEKTNGAIMLY</sequence>
<dbReference type="PANTHER" id="PTHR31548:SF1">
    <property type="entry name" value="LD47387P"/>
    <property type="match status" value="1"/>
</dbReference>
<evidence type="ECO:0000256" key="2">
    <source>
        <dbReference type="ARBA" id="ARBA00005787"/>
    </source>
</evidence>
<dbReference type="EMBL" id="JABDTM020028234">
    <property type="protein sequence ID" value="KAH0809277.1"/>
    <property type="molecule type" value="Genomic_DNA"/>
</dbReference>
<comment type="subcellular location">
    <subcellularLocation>
        <location evidence="1">Membrane</location>
        <topology evidence="1">Multi-pass membrane protein</topology>
    </subcellularLocation>
</comment>
<dbReference type="OrthoDB" id="10012538at2759"/>
<evidence type="ECO:0000256" key="3">
    <source>
        <dbReference type="ARBA" id="ARBA00022692"/>
    </source>
</evidence>
<comment type="caution">
    <text evidence="7">The sequence shown here is derived from an EMBL/GenBank/DDBJ whole genome shotgun (WGS) entry which is preliminary data.</text>
</comment>
<keyword evidence="5 6" id="KW-0472">Membrane</keyword>
<keyword evidence="4 6" id="KW-1133">Transmembrane helix</keyword>
<dbReference type="Proteomes" id="UP000719412">
    <property type="component" value="Unassembled WGS sequence"/>
</dbReference>
<dbReference type="AlphaFoldDB" id="A0A8J6H7G8"/>
<name>A0A8J6H7G8_TENMO</name>
<evidence type="ECO:0000313" key="7">
    <source>
        <dbReference type="EMBL" id="KAH0809277.1"/>
    </source>
</evidence>
<keyword evidence="3 6" id="KW-0812">Transmembrane</keyword>
<comment type="similarity">
    <text evidence="2">Belongs to the clarin family.</text>
</comment>
<feature type="transmembrane region" description="Helical" evidence="6">
    <location>
        <begin position="87"/>
        <end position="117"/>
    </location>
</feature>
<keyword evidence="8" id="KW-1185">Reference proteome</keyword>
<gene>
    <name evidence="7" type="ORF">GEV33_013512</name>
</gene>
<dbReference type="InterPro" id="IPR026748">
    <property type="entry name" value="Clarin"/>
</dbReference>
<dbReference type="PROSITE" id="PS51257">
    <property type="entry name" value="PROKAR_LIPOPROTEIN"/>
    <property type="match status" value="1"/>
</dbReference>
<evidence type="ECO:0000256" key="5">
    <source>
        <dbReference type="ARBA" id="ARBA00023136"/>
    </source>
</evidence>
<evidence type="ECO:0000256" key="6">
    <source>
        <dbReference type="SAM" id="Phobius"/>
    </source>
</evidence>
<dbReference type="PANTHER" id="PTHR31548">
    <property type="entry name" value="CLARIN"/>
    <property type="match status" value="1"/>
</dbReference>
<feature type="transmembrane region" description="Helical" evidence="6">
    <location>
        <begin position="129"/>
        <end position="153"/>
    </location>
</feature>
<evidence type="ECO:0000313" key="8">
    <source>
        <dbReference type="Proteomes" id="UP000719412"/>
    </source>
</evidence>
<dbReference type="GO" id="GO:0007605">
    <property type="term" value="P:sensory perception of sound"/>
    <property type="evidence" value="ECO:0007669"/>
    <property type="project" value="UniProtKB-ARBA"/>
</dbReference>
<organism evidence="7 8">
    <name type="scientific">Tenebrio molitor</name>
    <name type="common">Yellow mealworm beetle</name>
    <dbReference type="NCBI Taxonomy" id="7067"/>
    <lineage>
        <taxon>Eukaryota</taxon>
        <taxon>Metazoa</taxon>
        <taxon>Ecdysozoa</taxon>
        <taxon>Arthropoda</taxon>
        <taxon>Hexapoda</taxon>
        <taxon>Insecta</taxon>
        <taxon>Pterygota</taxon>
        <taxon>Neoptera</taxon>
        <taxon>Endopterygota</taxon>
        <taxon>Coleoptera</taxon>
        <taxon>Polyphaga</taxon>
        <taxon>Cucujiformia</taxon>
        <taxon>Tenebrionidae</taxon>
        <taxon>Tenebrio</taxon>
    </lineage>
</organism>
<reference evidence="7" key="2">
    <citation type="submission" date="2021-08" db="EMBL/GenBank/DDBJ databases">
        <authorList>
            <person name="Eriksson T."/>
        </authorList>
    </citation>
    <scope>NUCLEOTIDE SEQUENCE</scope>
    <source>
        <strain evidence="7">Stoneville</strain>
        <tissue evidence="7">Whole head</tissue>
    </source>
</reference>
<protein>
    <submittedName>
        <fullName evidence="7">Uncharacterized protein</fullName>
    </submittedName>
</protein>
<evidence type="ECO:0000256" key="1">
    <source>
        <dbReference type="ARBA" id="ARBA00004141"/>
    </source>
</evidence>
<feature type="transmembrane region" description="Helical" evidence="6">
    <location>
        <begin position="7"/>
        <end position="28"/>
    </location>
</feature>